<dbReference type="EMBL" id="BTSX01000004">
    <property type="protein sequence ID" value="GMS95954.1"/>
    <property type="molecule type" value="Genomic_DNA"/>
</dbReference>
<evidence type="ECO:0000313" key="2">
    <source>
        <dbReference type="EMBL" id="GMS95954.1"/>
    </source>
</evidence>
<reference evidence="2" key="1">
    <citation type="submission" date="2023-10" db="EMBL/GenBank/DDBJ databases">
        <title>Genome assembly of Pristionchus species.</title>
        <authorList>
            <person name="Yoshida K."/>
            <person name="Sommer R.J."/>
        </authorList>
    </citation>
    <scope>NUCLEOTIDE SEQUENCE</scope>
    <source>
        <strain evidence="2">RS0144</strain>
    </source>
</reference>
<sequence>FSTLYYSIVQQVVQRGRKWGQRSKIITDHRMGTLSLTSPKDENVDRGGEGGGEISMRSSINEEPAYSHLVVSEKSEIGIGEVRVGLAESNEWLDILIFIDTSLLDIEEWDLLHSGSCILPESNVVLYGLC</sequence>
<feature type="non-terminal residue" evidence="2">
    <location>
        <position position="1"/>
    </location>
</feature>
<accession>A0AAV5TNI3</accession>
<protein>
    <submittedName>
        <fullName evidence="2">Uncharacterized protein</fullName>
    </submittedName>
</protein>
<feature type="compositionally biased region" description="Basic and acidic residues" evidence="1">
    <location>
        <begin position="39"/>
        <end position="48"/>
    </location>
</feature>
<organism evidence="2 3">
    <name type="scientific">Pristionchus entomophagus</name>
    <dbReference type="NCBI Taxonomy" id="358040"/>
    <lineage>
        <taxon>Eukaryota</taxon>
        <taxon>Metazoa</taxon>
        <taxon>Ecdysozoa</taxon>
        <taxon>Nematoda</taxon>
        <taxon>Chromadorea</taxon>
        <taxon>Rhabditida</taxon>
        <taxon>Rhabditina</taxon>
        <taxon>Diplogasteromorpha</taxon>
        <taxon>Diplogasteroidea</taxon>
        <taxon>Neodiplogasteridae</taxon>
        <taxon>Pristionchus</taxon>
    </lineage>
</organism>
<evidence type="ECO:0000256" key="1">
    <source>
        <dbReference type="SAM" id="MobiDB-lite"/>
    </source>
</evidence>
<proteinExistence type="predicted"/>
<dbReference type="AlphaFoldDB" id="A0AAV5TNI3"/>
<comment type="caution">
    <text evidence="2">The sequence shown here is derived from an EMBL/GenBank/DDBJ whole genome shotgun (WGS) entry which is preliminary data.</text>
</comment>
<gene>
    <name evidence="2" type="ORF">PENTCL1PPCAC_18129</name>
</gene>
<name>A0AAV5TNI3_9BILA</name>
<feature type="region of interest" description="Disordered" evidence="1">
    <location>
        <begin position="36"/>
        <end position="57"/>
    </location>
</feature>
<dbReference type="Proteomes" id="UP001432027">
    <property type="component" value="Unassembled WGS sequence"/>
</dbReference>
<evidence type="ECO:0000313" key="3">
    <source>
        <dbReference type="Proteomes" id="UP001432027"/>
    </source>
</evidence>
<keyword evidence="3" id="KW-1185">Reference proteome</keyword>